<keyword evidence="2" id="KW-1133">Transmembrane helix</keyword>
<comment type="caution">
    <text evidence="3">The sequence shown here is derived from an EMBL/GenBank/DDBJ whole genome shotgun (WGS) entry which is preliminary data.</text>
</comment>
<evidence type="ECO:0000256" key="2">
    <source>
        <dbReference type="SAM" id="Phobius"/>
    </source>
</evidence>
<dbReference type="AlphaFoldDB" id="A0AAE3E1W8"/>
<sequence length="237" mass="26842">MKIDFTVTKRDKKLLAGLAVCAAVFCFYWFDVKPQMNCLDKLEMQQEALEMQQLQMQVHIAALPVDEKRDEEQKKQLAELESHFFPYQTNEELNRYLTDVFVSEGMIMQDSTLRAGLLDEITPYSLSERMALLKKNEQAKQTQSDMNASADSKKDEIDTKTEYVYSAQADYTAIGTKNQALAVLDQLSEKEGVRIVSFSISDAAVKTTNNGQDVLQAGKRLEVSMMIYMTRGSSDGK</sequence>
<evidence type="ECO:0000313" key="4">
    <source>
        <dbReference type="Proteomes" id="UP001198200"/>
    </source>
</evidence>
<feature type="compositionally biased region" description="Polar residues" evidence="1">
    <location>
        <begin position="139"/>
        <end position="150"/>
    </location>
</feature>
<reference evidence="3 4" key="1">
    <citation type="submission" date="2021-10" db="EMBL/GenBank/DDBJ databases">
        <title>Anaerobic single-cell dispensing facilitates the cultivation of human gut bacteria.</title>
        <authorList>
            <person name="Afrizal A."/>
        </authorList>
    </citation>
    <scope>NUCLEOTIDE SEQUENCE [LARGE SCALE GENOMIC DNA]</scope>
    <source>
        <strain evidence="3 4">CLA-AA-H224</strain>
    </source>
</reference>
<dbReference type="Proteomes" id="UP001198200">
    <property type="component" value="Unassembled WGS sequence"/>
</dbReference>
<keyword evidence="2" id="KW-0812">Transmembrane</keyword>
<evidence type="ECO:0000256" key="1">
    <source>
        <dbReference type="SAM" id="MobiDB-lite"/>
    </source>
</evidence>
<feature type="transmembrane region" description="Helical" evidence="2">
    <location>
        <begin position="12"/>
        <end position="30"/>
    </location>
</feature>
<organism evidence="3 4">
    <name type="scientific">Anthropogastromicrobium aceti</name>
    <dbReference type="NCBI Taxonomy" id="2981768"/>
    <lineage>
        <taxon>Bacteria</taxon>
        <taxon>Bacillati</taxon>
        <taxon>Bacillota</taxon>
        <taxon>Clostridia</taxon>
        <taxon>Lachnospirales</taxon>
        <taxon>Lachnospiraceae</taxon>
        <taxon>Anthropogastromicrobium</taxon>
    </lineage>
</organism>
<accession>A0AAE3E1W8</accession>
<evidence type="ECO:0000313" key="3">
    <source>
        <dbReference type="EMBL" id="MCC2220698.1"/>
    </source>
</evidence>
<gene>
    <name evidence="3" type="ORF">LKD48_03430</name>
</gene>
<name>A0AAE3E1W8_9FIRM</name>
<feature type="region of interest" description="Disordered" evidence="1">
    <location>
        <begin position="136"/>
        <end position="155"/>
    </location>
</feature>
<dbReference type="EMBL" id="JAJEQN010000006">
    <property type="protein sequence ID" value="MCC2220698.1"/>
    <property type="molecule type" value="Genomic_DNA"/>
</dbReference>
<keyword evidence="4" id="KW-1185">Reference proteome</keyword>
<keyword evidence="2" id="KW-0472">Membrane</keyword>
<protein>
    <submittedName>
        <fullName evidence="3">Uncharacterized protein</fullName>
    </submittedName>
</protein>
<dbReference type="RefSeq" id="WP_308731197.1">
    <property type="nucleotide sequence ID" value="NZ_JAJEQN010000006.1"/>
</dbReference>
<proteinExistence type="predicted"/>